<gene>
    <name evidence="1" type="ORF">R3P38DRAFT_3305901</name>
</gene>
<dbReference type="EMBL" id="JAWWNJ010000007">
    <property type="protein sequence ID" value="KAK7052028.1"/>
    <property type="molecule type" value="Genomic_DNA"/>
</dbReference>
<organism evidence="1 2">
    <name type="scientific">Favolaschia claudopus</name>
    <dbReference type="NCBI Taxonomy" id="2862362"/>
    <lineage>
        <taxon>Eukaryota</taxon>
        <taxon>Fungi</taxon>
        <taxon>Dikarya</taxon>
        <taxon>Basidiomycota</taxon>
        <taxon>Agaricomycotina</taxon>
        <taxon>Agaricomycetes</taxon>
        <taxon>Agaricomycetidae</taxon>
        <taxon>Agaricales</taxon>
        <taxon>Marasmiineae</taxon>
        <taxon>Mycenaceae</taxon>
        <taxon>Favolaschia</taxon>
    </lineage>
</organism>
<keyword evidence="2" id="KW-1185">Reference proteome</keyword>
<name>A0AAW0DL84_9AGAR</name>
<dbReference type="AlphaFoldDB" id="A0AAW0DL84"/>
<proteinExistence type="predicted"/>
<dbReference type="InterPro" id="IPR011990">
    <property type="entry name" value="TPR-like_helical_dom_sf"/>
</dbReference>
<comment type="caution">
    <text evidence="1">The sequence shown here is derived from an EMBL/GenBank/DDBJ whole genome shotgun (WGS) entry which is preliminary data.</text>
</comment>
<evidence type="ECO:0000313" key="1">
    <source>
        <dbReference type="EMBL" id="KAK7052028.1"/>
    </source>
</evidence>
<evidence type="ECO:0000313" key="2">
    <source>
        <dbReference type="Proteomes" id="UP001362999"/>
    </source>
</evidence>
<accession>A0AAW0DL84</accession>
<protein>
    <submittedName>
        <fullName evidence="1">Uncharacterized protein</fullName>
    </submittedName>
</protein>
<dbReference type="SUPFAM" id="SSF48452">
    <property type="entry name" value="TPR-like"/>
    <property type="match status" value="1"/>
</dbReference>
<dbReference type="Gene3D" id="1.25.40.10">
    <property type="entry name" value="Tetratricopeptide repeat domain"/>
    <property type="match status" value="1"/>
</dbReference>
<sequence length="249" mass="28051">MLPKRAGGIPTFKSSRFDSEINIVSPDTQSIFPALLLAEQKDFVEKLKAFSAEVEAHGDDPNYLKTLGVTTPDPAVGKAAVLDTCDWQLSTCLRYSTPSRISEAVPYLERSIAYHTRNNPDKVDETPEMYLGVALHKLPGQEEAAISRFRRAYGAAPHIEMQHHTQLWSRACYSRLLRRLGRVEEAKAQEKAIRNWILGHPYAMPPSECRALILDPEHEGQDYILDHPQIQSFFQNTREVGPGMVMHIG</sequence>
<dbReference type="Proteomes" id="UP001362999">
    <property type="component" value="Unassembled WGS sequence"/>
</dbReference>
<reference evidence="1 2" key="1">
    <citation type="journal article" date="2024" name="J Genomics">
        <title>Draft genome sequencing and assembly of Favolaschia claudopus CIRM-BRFM 2984 isolated from oak limbs.</title>
        <authorList>
            <person name="Navarro D."/>
            <person name="Drula E."/>
            <person name="Chaduli D."/>
            <person name="Cazenave R."/>
            <person name="Ahrendt S."/>
            <person name="Wang J."/>
            <person name="Lipzen A."/>
            <person name="Daum C."/>
            <person name="Barry K."/>
            <person name="Grigoriev I.V."/>
            <person name="Favel A."/>
            <person name="Rosso M.N."/>
            <person name="Martin F."/>
        </authorList>
    </citation>
    <scope>NUCLEOTIDE SEQUENCE [LARGE SCALE GENOMIC DNA]</scope>
    <source>
        <strain evidence="1 2">CIRM-BRFM 2984</strain>
    </source>
</reference>